<evidence type="ECO:0000313" key="1">
    <source>
        <dbReference type="EMBL" id="MFC7614138.1"/>
    </source>
</evidence>
<protein>
    <submittedName>
        <fullName evidence="1">Uncharacterized protein</fullName>
    </submittedName>
</protein>
<name>A0ABW2TLL4_9PSEU</name>
<comment type="caution">
    <text evidence="1">The sequence shown here is derived from an EMBL/GenBank/DDBJ whole genome shotgun (WGS) entry which is preliminary data.</text>
</comment>
<dbReference type="Proteomes" id="UP001596512">
    <property type="component" value="Unassembled WGS sequence"/>
</dbReference>
<evidence type="ECO:0000313" key="2">
    <source>
        <dbReference type="Proteomes" id="UP001596512"/>
    </source>
</evidence>
<organism evidence="1 2">
    <name type="scientific">Actinokineospora soli</name>
    <dbReference type="NCBI Taxonomy" id="1048753"/>
    <lineage>
        <taxon>Bacteria</taxon>
        <taxon>Bacillati</taxon>
        <taxon>Actinomycetota</taxon>
        <taxon>Actinomycetes</taxon>
        <taxon>Pseudonocardiales</taxon>
        <taxon>Pseudonocardiaceae</taxon>
        <taxon>Actinokineospora</taxon>
    </lineage>
</organism>
<dbReference type="EMBL" id="JBHTEY010000004">
    <property type="protein sequence ID" value="MFC7614138.1"/>
    <property type="molecule type" value="Genomic_DNA"/>
</dbReference>
<proteinExistence type="predicted"/>
<reference evidence="2" key="1">
    <citation type="journal article" date="2019" name="Int. J. Syst. Evol. Microbiol.">
        <title>The Global Catalogue of Microorganisms (GCM) 10K type strain sequencing project: providing services to taxonomists for standard genome sequencing and annotation.</title>
        <authorList>
            <consortium name="The Broad Institute Genomics Platform"/>
            <consortium name="The Broad Institute Genome Sequencing Center for Infectious Disease"/>
            <person name="Wu L."/>
            <person name="Ma J."/>
        </authorList>
    </citation>
    <scope>NUCLEOTIDE SEQUENCE [LARGE SCALE GENOMIC DNA]</scope>
    <source>
        <strain evidence="2">JCM 17695</strain>
    </source>
</reference>
<accession>A0ABW2TLL4</accession>
<sequence length="52" mass="5262">MSLADVHASETRIGWTAVRVSTGAGLGGVVSAGVETVTALLLAERFPFASMA</sequence>
<keyword evidence="2" id="KW-1185">Reference proteome</keyword>
<gene>
    <name evidence="1" type="ORF">ACFQV2_11850</name>
</gene>